<feature type="transmembrane region" description="Helical" evidence="1">
    <location>
        <begin position="12"/>
        <end position="39"/>
    </location>
</feature>
<organism evidence="2 3">
    <name type="scientific">[Clostridium] aminophilum</name>
    <dbReference type="NCBI Taxonomy" id="1526"/>
    <lineage>
        <taxon>Bacteria</taxon>
        <taxon>Bacillati</taxon>
        <taxon>Bacillota</taxon>
        <taxon>Clostridia</taxon>
        <taxon>Lachnospirales</taxon>
        <taxon>Lachnospiraceae</taxon>
    </lineage>
</organism>
<sequence length="73" mass="7744">MNLKISRWILKVYGVLALLCGAFRSVLGVTGTIGFRLLAGKTADVTLFSVIFLGAAVWSISGIIGMTDRMVPG</sequence>
<keyword evidence="1" id="KW-0812">Transmembrane</keyword>
<feature type="transmembrane region" description="Helical" evidence="1">
    <location>
        <begin position="45"/>
        <end position="67"/>
    </location>
</feature>
<evidence type="ECO:0000313" key="2">
    <source>
        <dbReference type="EMBL" id="SET12258.1"/>
    </source>
</evidence>
<dbReference type="STRING" id="1526.SAMN02910262_00807"/>
<dbReference type="Proteomes" id="UP000199820">
    <property type="component" value="Unassembled WGS sequence"/>
</dbReference>
<keyword evidence="3" id="KW-1185">Reference proteome</keyword>
<name>A0A1I0BYK8_9FIRM</name>
<dbReference type="EMBL" id="FOIL01000005">
    <property type="protein sequence ID" value="SET12258.1"/>
    <property type="molecule type" value="Genomic_DNA"/>
</dbReference>
<gene>
    <name evidence="2" type="ORF">SAMN04487771_100588</name>
</gene>
<dbReference type="AlphaFoldDB" id="A0A1I0BYK8"/>
<reference evidence="3" key="1">
    <citation type="submission" date="2016-10" db="EMBL/GenBank/DDBJ databases">
        <authorList>
            <person name="Varghese N."/>
            <person name="Submissions S."/>
        </authorList>
    </citation>
    <scope>NUCLEOTIDE SEQUENCE [LARGE SCALE GENOMIC DNA]</scope>
    <source>
        <strain evidence="3">KH1P1</strain>
    </source>
</reference>
<dbReference type="RefSeq" id="WP_074648677.1">
    <property type="nucleotide sequence ID" value="NZ_FOIL01000005.1"/>
</dbReference>
<evidence type="ECO:0000256" key="1">
    <source>
        <dbReference type="SAM" id="Phobius"/>
    </source>
</evidence>
<keyword evidence="1" id="KW-0472">Membrane</keyword>
<proteinExistence type="predicted"/>
<evidence type="ECO:0000313" key="3">
    <source>
        <dbReference type="Proteomes" id="UP000199820"/>
    </source>
</evidence>
<accession>A0A1I0BYK8</accession>
<dbReference type="OrthoDB" id="9873718at2"/>
<protein>
    <submittedName>
        <fullName evidence="2">Uncharacterized protein</fullName>
    </submittedName>
</protein>
<keyword evidence="1" id="KW-1133">Transmembrane helix</keyword>